<name>A0A2C8F6E9_9BACT</name>
<dbReference type="PRINTS" id="PR02008">
    <property type="entry name" value="RCMTFAMILY"/>
</dbReference>
<keyword evidence="3 5" id="KW-0949">S-adenosyl-L-methionine</keyword>
<evidence type="ECO:0000256" key="1">
    <source>
        <dbReference type="ARBA" id="ARBA00022603"/>
    </source>
</evidence>
<proteinExistence type="inferred from homology"/>
<feature type="binding site" evidence="5">
    <location>
        <begin position="87"/>
        <end position="93"/>
    </location>
    <ligand>
        <name>S-adenosyl-L-methionine</name>
        <dbReference type="ChEBI" id="CHEBI:59789"/>
    </ligand>
</feature>
<evidence type="ECO:0000256" key="5">
    <source>
        <dbReference type="PROSITE-ProRule" id="PRU01023"/>
    </source>
</evidence>
<comment type="caution">
    <text evidence="5">Lacks conserved residue(s) required for the propagation of feature annotation.</text>
</comment>
<dbReference type="Proteomes" id="UP000219215">
    <property type="component" value="Chromosome DPRO"/>
</dbReference>
<dbReference type="Pfam" id="PF01189">
    <property type="entry name" value="Methyltr_RsmB-F"/>
    <property type="match status" value="1"/>
</dbReference>
<comment type="similarity">
    <text evidence="5">Belongs to the class I-like SAM-binding methyltransferase superfamily. RsmB/NOP family.</text>
</comment>
<dbReference type="GO" id="GO:0070475">
    <property type="term" value="P:rRNA base methylation"/>
    <property type="evidence" value="ECO:0007669"/>
    <property type="project" value="TreeGrafter"/>
</dbReference>
<dbReference type="GO" id="GO:0008173">
    <property type="term" value="F:RNA methyltransferase activity"/>
    <property type="evidence" value="ECO:0007669"/>
    <property type="project" value="InterPro"/>
</dbReference>
<dbReference type="SUPFAM" id="SSF53335">
    <property type="entry name" value="S-adenosyl-L-methionine-dependent methyltransferases"/>
    <property type="match status" value="1"/>
</dbReference>
<feature type="domain" description="SAM-dependent MTase RsmB/NOP-type" evidence="6">
    <location>
        <begin position="1"/>
        <end position="272"/>
    </location>
</feature>
<dbReference type="AlphaFoldDB" id="A0A2C8F6E9"/>
<dbReference type="PROSITE" id="PS51686">
    <property type="entry name" value="SAM_MT_RSMB_NOP"/>
    <property type="match status" value="1"/>
</dbReference>
<evidence type="ECO:0000256" key="2">
    <source>
        <dbReference type="ARBA" id="ARBA00022679"/>
    </source>
</evidence>
<dbReference type="Gene3D" id="3.40.50.150">
    <property type="entry name" value="Vaccinia Virus protein VP39"/>
    <property type="match status" value="1"/>
</dbReference>
<dbReference type="OrthoDB" id="9810297at2"/>
<dbReference type="PANTHER" id="PTHR22807:SF4">
    <property type="entry name" value="28S RRNA (CYTOSINE-C(5))-METHYLTRANSFERASE"/>
    <property type="match status" value="1"/>
</dbReference>
<dbReference type="PANTHER" id="PTHR22807">
    <property type="entry name" value="NOP2 YEAST -RELATED NOL1/NOP2/FMU SUN DOMAIN-CONTAINING"/>
    <property type="match status" value="1"/>
</dbReference>
<gene>
    <name evidence="7" type="ORF">DPRO_1414</name>
</gene>
<dbReference type="InterPro" id="IPR049560">
    <property type="entry name" value="MeTrfase_RsmB-F_NOP2_cat"/>
</dbReference>
<keyword evidence="2 5" id="KW-0808">Transferase</keyword>
<keyword evidence="1 5" id="KW-0489">Methyltransferase</keyword>
<feature type="binding site" evidence="5">
    <location>
        <position position="111"/>
    </location>
    <ligand>
        <name>S-adenosyl-L-methionine</name>
        <dbReference type="ChEBI" id="CHEBI:59789"/>
    </ligand>
</feature>
<reference evidence="8" key="1">
    <citation type="submission" date="2017-09" db="EMBL/GenBank/DDBJ databases">
        <authorList>
            <person name="Regsiter A."/>
            <person name="William W."/>
        </authorList>
    </citation>
    <scope>NUCLEOTIDE SEQUENCE [LARGE SCALE GENOMIC DNA]</scope>
    <source>
        <strain evidence="8">500-1</strain>
    </source>
</reference>
<dbReference type="InterPro" id="IPR001678">
    <property type="entry name" value="MeTrfase_RsmB-F_NOP2_dom"/>
</dbReference>
<feature type="binding site" evidence="5">
    <location>
        <position position="155"/>
    </location>
    <ligand>
        <name>S-adenosyl-L-methionine</name>
        <dbReference type="ChEBI" id="CHEBI:59789"/>
    </ligand>
</feature>
<evidence type="ECO:0000313" key="8">
    <source>
        <dbReference type="Proteomes" id="UP000219215"/>
    </source>
</evidence>
<dbReference type="InterPro" id="IPR023267">
    <property type="entry name" value="RCMT"/>
</dbReference>
<evidence type="ECO:0000256" key="4">
    <source>
        <dbReference type="ARBA" id="ARBA00022884"/>
    </source>
</evidence>
<evidence type="ECO:0000313" key="7">
    <source>
        <dbReference type="EMBL" id="SOB58308.1"/>
    </source>
</evidence>
<dbReference type="KEGG" id="pprf:DPRO_1414"/>
<keyword evidence="8" id="KW-1185">Reference proteome</keyword>
<feature type="active site" description="Nucleophile" evidence="5">
    <location>
        <position position="208"/>
    </location>
</feature>
<dbReference type="EMBL" id="LT907975">
    <property type="protein sequence ID" value="SOB58308.1"/>
    <property type="molecule type" value="Genomic_DNA"/>
</dbReference>
<dbReference type="RefSeq" id="WP_097011386.1">
    <property type="nucleotide sequence ID" value="NZ_LT907975.1"/>
</dbReference>
<evidence type="ECO:0000259" key="6">
    <source>
        <dbReference type="PROSITE" id="PS51686"/>
    </source>
</evidence>
<sequence length="427" mass="46654">MTNHFRTFRLVCDEKSVGTVEALLAAQGFSFEPEPFYPMARKLTHEPFPLGESIAARFGRIYIQDRSSMLPPLLLAPPEGAAVLDMCSAPGSKTSLLSRLVGRNGFVFGSEPSPDRLGTLRANLRRTGSVNTATARSMAQDLPFADASWDYIQLDPPCSGWGTVDKNPKVMELWSESKTAPLVSLQKTLLKKATDLLTAGGTVLYSTCTTNIEENEEQVQWALSELDLELEPLTPPPGFVFGDPMLPGMEGVLRVDERSAGQGFFLARFRKKGEDSADSSDGEQKIVLPGRRVRLDRLNGADGLDLGKLPPGQAYDFGGKVYFLHEEALSRVPSSVRWQGALLGKIAGKGERTKFRPDGMARVLLPSLDACSENDALNVDDPKLIEQLLTGQSVSFVKGTTPVGLYFRGLPLCWLSRKGKRVMMASK</sequence>
<accession>A0A2C8F6E9</accession>
<protein>
    <submittedName>
        <fullName evidence="7">Fmu (Sun) domain protein</fullName>
    </submittedName>
</protein>
<evidence type="ECO:0000256" key="3">
    <source>
        <dbReference type="ARBA" id="ARBA00022691"/>
    </source>
</evidence>
<keyword evidence="4 5" id="KW-0694">RNA-binding</keyword>
<dbReference type="InterPro" id="IPR029063">
    <property type="entry name" value="SAM-dependent_MTases_sf"/>
</dbReference>
<dbReference type="GO" id="GO:0003723">
    <property type="term" value="F:RNA binding"/>
    <property type="evidence" value="ECO:0007669"/>
    <property type="project" value="UniProtKB-UniRule"/>
</dbReference>
<organism evidence="7 8">
    <name type="scientific">Pseudodesulfovibrio profundus</name>
    <dbReference type="NCBI Taxonomy" id="57320"/>
    <lineage>
        <taxon>Bacteria</taxon>
        <taxon>Pseudomonadati</taxon>
        <taxon>Thermodesulfobacteriota</taxon>
        <taxon>Desulfovibrionia</taxon>
        <taxon>Desulfovibrionales</taxon>
        <taxon>Desulfovibrionaceae</taxon>
    </lineage>
</organism>